<name>A0A1G1W1P6_9BACT</name>
<feature type="transmembrane region" description="Helical" evidence="1">
    <location>
        <begin position="20"/>
        <end position="40"/>
    </location>
</feature>
<keyword evidence="1" id="KW-1133">Transmembrane helix</keyword>
<dbReference type="EMBL" id="MHCN01000013">
    <property type="protein sequence ID" value="OGY21504.1"/>
    <property type="molecule type" value="Genomic_DNA"/>
</dbReference>
<protein>
    <submittedName>
        <fullName evidence="2">Uncharacterized protein</fullName>
    </submittedName>
</protein>
<dbReference type="AlphaFoldDB" id="A0A1G1W1P6"/>
<accession>A0A1G1W1P6</accession>
<comment type="caution">
    <text evidence="2">The sequence shown here is derived from an EMBL/GenBank/DDBJ whole genome shotgun (WGS) entry which is preliminary data.</text>
</comment>
<dbReference type="InterPro" id="IPR043716">
    <property type="entry name" value="DUF5657"/>
</dbReference>
<reference evidence="2 3" key="1">
    <citation type="journal article" date="2016" name="Nat. Commun.">
        <title>Thousands of microbial genomes shed light on interconnected biogeochemical processes in an aquifer system.</title>
        <authorList>
            <person name="Anantharaman K."/>
            <person name="Brown C.T."/>
            <person name="Hug L.A."/>
            <person name="Sharon I."/>
            <person name="Castelle C.J."/>
            <person name="Probst A.J."/>
            <person name="Thomas B.C."/>
            <person name="Singh A."/>
            <person name="Wilkins M.J."/>
            <person name="Karaoz U."/>
            <person name="Brodie E.L."/>
            <person name="Williams K.H."/>
            <person name="Hubbard S.S."/>
            <person name="Banfield J.F."/>
        </authorList>
    </citation>
    <scope>NUCLEOTIDE SEQUENCE [LARGE SCALE GENOMIC DNA]</scope>
</reference>
<gene>
    <name evidence="2" type="ORF">A2113_02000</name>
</gene>
<organism evidence="2 3">
    <name type="scientific">Candidatus Woykebacteria bacterium GWA1_44_8</name>
    <dbReference type="NCBI Taxonomy" id="1802591"/>
    <lineage>
        <taxon>Bacteria</taxon>
        <taxon>Candidatus Woykeibacteriota</taxon>
    </lineage>
</organism>
<keyword evidence="1" id="KW-0472">Membrane</keyword>
<dbReference type="STRING" id="1802591.A2113_02000"/>
<evidence type="ECO:0000313" key="2">
    <source>
        <dbReference type="EMBL" id="OGY21504.1"/>
    </source>
</evidence>
<proteinExistence type="predicted"/>
<dbReference type="Proteomes" id="UP000176299">
    <property type="component" value="Unassembled WGS sequence"/>
</dbReference>
<evidence type="ECO:0000256" key="1">
    <source>
        <dbReference type="SAM" id="Phobius"/>
    </source>
</evidence>
<evidence type="ECO:0000313" key="3">
    <source>
        <dbReference type="Proteomes" id="UP000176299"/>
    </source>
</evidence>
<keyword evidence="1" id="KW-0812">Transmembrane</keyword>
<feature type="transmembrane region" description="Helical" evidence="1">
    <location>
        <begin position="61"/>
        <end position="82"/>
    </location>
</feature>
<sequence length="83" mass="9169">MELKPTELETTFLNKLNFDLAIQVVLLLALAIYSVFAILVNKQVKILNRSIQTPRAGLLNNIALAHLVYSLLGLAVVILTILL</sequence>
<dbReference type="Pfam" id="PF18901">
    <property type="entry name" value="DUF5657"/>
    <property type="match status" value="1"/>
</dbReference>